<evidence type="ECO:0000313" key="1">
    <source>
        <dbReference type="EMBL" id="MTF38251.1"/>
    </source>
</evidence>
<sequence length="189" mass="21611">MQICFQAEETVKLEVKQQAIPIQHYLRQPSRLVKAIADRKLMTALKDDCYRLQMHPLSFLDMYHFQPTAVLKVWSGASGNVYVNSVSCEIKGIEYLNRRFSLQLKGKLTPTEIEGKVYLQGKANLTVTVDLPPPLWLTPKSLLLTTGNSLLKGVLVRIKNKLMSQLLNDYYDFVKSEQEKTHSLGWQEA</sequence>
<dbReference type="InterPro" id="IPR018971">
    <property type="entry name" value="DUF1997"/>
</dbReference>
<dbReference type="PANTHER" id="PTHR34133:SF8">
    <property type="entry name" value="OS07G0633000 PROTEIN"/>
    <property type="match status" value="1"/>
</dbReference>
<name>A0A844GT78_9CHRO</name>
<evidence type="ECO:0000313" key="2">
    <source>
        <dbReference type="Proteomes" id="UP000437131"/>
    </source>
</evidence>
<accession>A0A844GT78</accession>
<dbReference type="Pfam" id="PF09366">
    <property type="entry name" value="DUF1997"/>
    <property type="match status" value="1"/>
</dbReference>
<dbReference type="AlphaFoldDB" id="A0A844GT78"/>
<dbReference type="Proteomes" id="UP000437131">
    <property type="component" value="Unassembled WGS sequence"/>
</dbReference>
<comment type="caution">
    <text evidence="1">The sequence shown here is derived from an EMBL/GenBank/DDBJ whole genome shotgun (WGS) entry which is preliminary data.</text>
</comment>
<organism evidence="1 2">
    <name type="scientific">Cyanobacterium aponinum 0216</name>
    <dbReference type="NCBI Taxonomy" id="2676140"/>
    <lineage>
        <taxon>Bacteria</taxon>
        <taxon>Bacillati</taxon>
        <taxon>Cyanobacteriota</taxon>
        <taxon>Cyanophyceae</taxon>
        <taxon>Oscillatoriophycideae</taxon>
        <taxon>Chroococcales</taxon>
        <taxon>Geminocystaceae</taxon>
        <taxon>Cyanobacterium</taxon>
    </lineage>
</organism>
<dbReference type="PANTHER" id="PTHR34133">
    <property type="entry name" value="OS07G0633000 PROTEIN"/>
    <property type="match status" value="1"/>
</dbReference>
<protein>
    <submittedName>
        <fullName evidence="1">DUF1997 domain-containing protein</fullName>
    </submittedName>
</protein>
<reference evidence="1 2" key="1">
    <citation type="submission" date="2019-11" db="EMBL/GenBank/DDBJ databases">
        <title>Isolation of a new High Light Tolerant Cyanobacteria.</title>
        <authorList>
            <person name="Dobson Z."/>
            <person name="Vaughn N."/>
            <person name="Vaughn M."/>
            <person name="Fromme P."/>
            <person name="Mazor Y."/>
        </authorList>
    </citation>
    <scope>NUCLEOTIDE SEQUENCE [LARGE SCALE GENOMIC DNA]</scope>
    <source>
        <strain evidence="1 2">0216</strain>
    </source>
</reference>
<gene>
    <name evidence="1" type="ORF">GGC33_04865</name>
</gene>
<proteinExistence type="predicted"/>
<dbReference type="RefSeq" id="WP_015220520.1">
    <property type="nucleotide sequence ID" value="NZ_WMIA01000004.1"/>
</dbReference>
<dbReference type="EMBL" id="WMIA01000004">
    <property type="protein sequence ID" value="MTF38251.1"/>
    <property type="molecule type" value="Genomic_DNA"/>
</dbReference>